<reference evidence="1 2" key="1">
    <citation type="submission" date="2017-12" db="EMBL/GenBank/DDBJ databases">
        <title>Comparative genomics of Botrytis spp.</title>
        <authorList>
            <person name="Valero-Jimenez C.A."/>
            <person name="Tapia P."/>
            <person name="Veloso J."/>
            <person name="Silva-Moreno E."/>
            <person name="Staats M."/>
            <person name="Valdes J.H."/>
            <person name="Van Kan J.A.L."/>
        </authorList>
    </citation>
    <scope>NUCLEOTIDE SEQUENCE [LARGE SCALE GENOMIC DNA]</scope>
    <source>
        <strain evidence="1 2">Be9601</strain>
    </source>
</reference>
<name>A0A4Z1JKL6_9HELO</name>
<organism evidence="1 2">
    <name type="scientific">Botrytis elliptica</name>
    <dbReference type="NCBI Taxonomy" id="278938"/>
    <lineage>
        <taxon>Eukaryota</taxon>
        <taxon>Fungi</taxon>
        <taxon>Dikarya</taxon>
        <taxon>Ascomycota</taxon>
        <taxon>Pezizomycotina</taxon>
        <taxon>Leotiomycetes</taxon>
        <taxon>Helotiales</taxon>
        <taxon>Sclerotiniaceae</taxon>
        <taxon>Botrytis</taxon>
    </lineage>
</organism>
<dbReference type="AlphaFoldDB" id="A0A4Z1JKL6"/>
<accession>A0A4Z1JKL6</accession>
<dbReference type="Proteomes" id="UP000297229">
    <property type="component" value="Unassembled WGS sequence"/>
</dbReference>
<comment type="caution">
    <text evidence="1">The sequence shown here is derived from an EMBL/GenBank/DDBJ whole genome shotgun (WGS) entry which is preliminary data.</text>
</comment>
<gene>
    <name evidence="1" type="ORF">BELL_0294g00040</name>
</gene>
<evidence type="ECO:0000313" key="1">
    <source>
        <dbReference type="EMBL" id="TGO74281.1"/>
    </source>
</evidence>
<dbReference type="EMBL" id="PQXM01000292">
    <property type="protein sequence ID" value="TGO74281.1"/>
    <property type="molecule type" value="Genomic_DNA"/>
</dbReference>
<keyword evidence="2" id="KW-1185">Reference proteome</keyword>
<sequence length="72" mass="8040">MTCNKITPSLVFMSLPSSANIEPLCGKHQFATTANECAEYNPFAHSGDEGIYHESKLHEMLLSSPEKRLIWS</sequence>
<evidence type="ECO:0000313" key="2">
    <source>
        <dbReference type="Proteomes" id="UP000297229"/>
    </source>
</evidence>
<proteinExistence type="predicted"/>
<protein>
    <submittedName>
        <fullName evidence="1">Uncharacterized protein</fullName>
    </submittedName>
</protein>